<reference evidence="2" key="2">
    <citation type="submission" date="2023-05" db="EMBL/GenBank/DDBJ databases">
        <authorList>
            <consortium name="Lawrence Berkeley National Laboratory"/>
            <person name="Steindorff A."/>
            <person name="Hensen N."/>
            <person name="Bonometti L."/>
            <person name="Westerberg I."/>
            <person name="Brannstrom I.O."/>
            <person name="Guillou S."/>
            <person name="Cros-Aarteil S."/>
            <person name="Calhoun S."/>
            <person name="Haridas S."/>
            <person name="Kuo A."/>
            <person name="Mondo S."/>
            <person name="Pangilinan J."/>
            <person name="Riley R."/>
            <person name="Labutti K."/>
            <person name="Andreopoulos B."/>
            <person name="Lipzen A."/>
            <person name="Chen C."/>
            <person name="Yanf M."/>
            <person name="Daum C."/>
            <person name="Ng V."/>
            <person name="Clum A."/>
            <person name="Ohm R."/>
            <person name="Martin F."/>
            <person name="Silar P."/>
            <person name="Natvig D."/>
            <person name="Lalanne C."/>
            <person name="Gautier V."/>
            <person name="Ament-Velasquez S.L."/>
            <person name="Kruys A."/>
            <person name="Hutchinson M.I."/>
            <person name="Powell A.J."/>
            <person name="Barry K."/>
            <person name="Miller A.N."/>
            <person name="Grigoriev I.V."/>
            <person name="Debuchy R."/>
            <person name="Gladieux P."/>
            <person name="Thoren M.H."/>
            <person name="Johannesson H."/>
        </authorList>
    </citation>
    <scope>NUCLEOTIDE SEQUENCE</scope>
    <source>
        <strain evidence="2">CBS 757.83</strain>
    </source>
</reference>
<evidence type="ECO:0000313" key="3">
    <source>
        <dbReference type="Proteomes" id="UP001305647"/>
    </source>
</evidence>
<protein>
    <submittedName>
        <fullName evidence="2">Uncharacterized protein</fullName>
    </submittedName>
</protein>
<feature type="chain" id="PRO_5042871090" evidence="1">
    <location>
        <begin position="17"/>
        <end position="164"/>
    </location>
</feature>
<organism evidence="2 3">
    <name type="scientific">Parathielavia hyrcaniae</name>
    <dbReference type="NCBI Taxonomy" id="113614"/>
    <lineage>
        <taxon>Eukaryota</taxon>
        <taxon>Fungi</taxon>
        <taxon>Dikarya</taxon>
        <taxon>Ascomycota</taxon>
        <taxon>Pezizomycotina</taxon>
        <taxon>Sordariomycetes</taxon>
        <taxon>Sordariomycetidae</taxon>
        <taxon>Sordariales</taxon>
        <taxon>Chaetomiaceae</taxon>
        <taxon>Parathielavia</taxon>
    </lineage>
</organism>
<dbReference type="EMBL" id="MU863656">
    <property type="protein sequence ID" value="KAK4098740.1"/>
    <property type="molecule type" value="Genomic_DNA"/>
</dbReference>
<dbReference type="Proteomes" id="UP001305647">
    <property type="component" value="Unassembled WGS sequence"/>
</dbReference>
<sequence>MRLLKAIIAFAALAAALPSERAAAVSEIKAREADPESEPAADNSKSAIDVKVYNRSPDVEPDSPVLDARIAAQEKEDRTVNLSPRNNPRDGLLPRQCRGSRYCPCSSYARPGLWCGYCTRPVDAIYKCTSGACLNEVFQCGGGGACCSYGYRNSCANRRGPCGG</sequence>
<accession>A0AAN6SYQ6</accession>
<name>A0AAN6SYQ6_9PEZI</name>
<dbReference type="AlphaFoldDB" id="A0AAN6SYQ6"/>
<feature type="signal peptide" evidence="1">
    <location>
        <begin position="1"/>
        <end position="16"/>
    </location>
</feature>
<comment type="caution">
    <text evidence="2">The sequence shown here is derived from an EMBL/GenBank/DDBJ whole genome shotgun (WGS) entry which is preliminary data.</text>
</comment>
<keyword evidence="3" id="KW-1185">Reference proteome</keyword>
<gene>
    <name evidence="2" type="ORF">N658DRAFT_560934</name>
</gene>
<keyword evidence="1" id="KW-0732">Signal</keyword>
<reference evidence="2" key="1">
    <citation type="journal article" date="2023" name="Mol. Phylogenet. Evol.">
        <title>Genome-scale phylogeny and comparative genomics of the fungal order Sordariales.</title>
        <authorList>
            <person name="Hensen N."/>
            <person name="Bonometti L."/>
            <person name="Westerberg I."/>
            <person name="Brannstrom I.O."/>
            <person name="Guillou S."/>
            <person name="Cros-Aarteil S."/>
            <person name="Calhoun S."/>
            <person name="Haridas S."/>
            <person name="Kuo A."/>
            <person name="Mondo S."/>
            <person name="Pangilinan J."/>
            <person name="Riley R."/>
            <person name="LaButti K."/>
            <person name="Andreopoulos B."/>
            <person name="Lipzen A."/>
            <person name="Chen C."/>
            <person name="Yan M."/>
            <person name="Daum C."/>
            <person name="Ng V."/>
            <person name="Clum A."/>
            <person name="Steindorff A."/>
            <person name="Ohm R.A."/>
            <person name="Martin F."/>
            <person name="Silar P."/>
            <person name="Natvig D.O."/>
            <person name="Lalanne C."/>
            <person name="Gautier V."/>
            <person name="Ament-Velasquez S.L."/>
            <person name="Kruys A."/>
            <person name="Hutchinson M.I."/>
            <person name="Powell A.J."/>
            <person name="Barry K."/>
            <person name="Miller A.N."/>
            <person name="Grigoriev I.V."/>
            <person name="Debuchy R."/>
            <person name="Gladieux P."/>
            <person name="Hiltunen Thoren M."/>
            <person name="Johannesson H."/>
        </authorList>
    </citation>
    <scope>NUCLEOTIDE SEQUENCE</scope>
    <source>
        <strain evidence="2">CBS 757.83</strain>
    </source>
</reference>
<proteinExistence type="predicted"/>
<evidence type="ECO:0000256" key="1">
    <source>
        <dbReference type="SAM" id="SignalP"/>
    </source>
</evidence>
<evidence type="ECO:0000313" key="2">
    <source>
        <dbReference type="EMBL" id="KAK4098740.1"/>
    </source>
</evidence>